<evidence type="ECO:0000256" key="2">
    <source>
        <dbReference type="ARBA" id="ARBA00006829"/>
    </source>
</evidence>
<dbReference type="EnsemblMetazoa" id="SMAR009359-RA">
    <property type="protein sequence ID" value="SMAR009359-PA"/>
    <property type="gene ID" value="SMAR009359"/>
</dbReference>
<keyword evidence="7 8" id="KW-0472">Membrane</keyword>
<feature type="transmembrane region" description="Helical" evidence="8">
    <location>
        <begin position="159"/>
        <end position="186"/>
    </location>
</feature>
<dbReference type="GO" id="GO:0016020">
    <property type="term" value="C:membrane"/>
    <property type="evidence" value="ECO:0007669"/>
    <property type="project" value="UniProtKB-SubCell"/>
</dbReference>
<organism evidence="10 11">
    <name type="scientific">Strigamia maritima</name>
    <name type="common">European centipede</name>
    <name type="synonym">Geophilus maritimus</name>
    <dbReference type="NCBI Taxonomy" id="126957"/>
    <lineage>
        <taxon>Eukaryota</taxon>
        <taxon>Metazoa</taxon>
        <taxon>Ecdysozoa</taxon>
        <taxon>Arthropoda</taxon>
        <taxon>Myriapoda</taxon>
        <taxon>Chilopoda</taxon>
        <taxon>Pleurostigmophora</taxon>
        <taxon>Geophilomorpha</taxon>
        <taxon>Linotaeniidae</taxon>
        <taxon>Strigamia</taxon>
    </lineage>
</organism>
<comment type="subcellular location">
    <subcellularLocation>
        <location evidence="1">Membrane</location>
        <topology evidence="1">Multi-pass membrane protein</topology>
    </subcellularLocation>
</comment>
<feature type="transmembrane region" description="Helical" evidence="8">
    <location>
        <begin position="605"/>
        <end position="627"/>
    </location>
</feature>
<dbReference type="EMBL" id="JH431887">
    <property type="status" value="NOT_ANNOTATED_CDS"/>
    <property type="molecule type" value="Genomic_DNA"/>
</dbReference>
<feature type="transmembrane region" description="Helical" evidence="8">
    <location>
        <begin position="243"/>
        <end position="261"/>
    </location>
</feature>
<dbReference type="InterPro" id="IPR020846">
    <property type="entry name" value="MFS_dom"/>
</dbReference>
<dbReference type="SUPFAM" id="SSF103473">
    <property type="entry name" value="MFS general substrate transporter"/>
    <property type="match status" value="3"/>
</dbReference>
<evidence type="ECO:0000256" key="7">
    <source>
        <dbReference type="ARBA" id="ARBA00023136"/>
    </source>
</evidence>
<dbReference type="Gene3D" id="1.20.1250.20">
    <property type="entry name" value="MFS general substrate transporter like domains"/>
    <property type="match status" value="4"/>
</dbReference>
<feature type="transmembrane region" description="Helical" evidence="8">
    <location>
        <begin position="717"/>
        <end position="736"/>
    </location>
</feature>
<dbReference type="eggNOG" id="KOG3764">
    <property type="taxonomic scope" value="Eukaryota"/>
</dbReference>
<dbReference type="InterPro" id="IPR001958">
    <property type="entry name" value="Tet-R_TetA/multi-R_MdtG-like"/>
</dbReference>
<dbReference type="PROSITE" id="PS50850">
    <property type="entry name" value="MFS"/>
    <property type="match status" value="2"/>
</dbReference>
<feature type="domain" description="Major facilitator superfamily (MFS) profile" evidence="9">
    <location>
        <begin position="206"/>
        <end position="630"/>
    </location>
</feature>
<feature type="transmembrane region" description="Helical" evidence="8">
    <location>
        <begin position="814"/>
        <end position="836"/>
    </location>
</feature>
<evidence type="ECO:0000256" key="5">
    <source>
        <dbReference type="ARBA" id="ARBA00022775"/>
    </source>
</evidence>
<sequence>MACTSFQPKEIEPAMSLEEQTFGQLISPKLKEVSQEQQLITTIAVKANSKSNGCCSRYSTRQWTIFLASSKGVPASVYGMVFGVFELVNCIACLLRKLGVKTMLNYDRVPAGAPFIALAFIIRIVEALGQSAYLTAAYATVAREFPENIATTFSLLETVFAVGMIMGPAAGGFMYEIGGYVTPFAVTGNDPKSRPISLLKLLSIPAIAIYYYSVTAVAFSLGFTHALLQPHLEQQFNTSTSTTGLIFMVSGGTYALSSYPWGILAEKGVDPKLICTTGGIILAGSFIFIGPAPFFPIKQELWLLVLSLVLHGVGSGAEYVSAFLDSSKEALSHGFPDNIETYGLVSGLWISGLSLGSFLGPTLSGCIKFCIISIFFKAISSSYDNMCCWGRFNNKIEPDVRTEEQSLVKLVIPQLNHVSQKQQLNTTNETVKEKSKSTGCCSRYSPRQWSIFLIFCGINVCAGSVYSLQAPFFPKLASSKGVSASVYGMVFGIFELVNFIACILRKLGVKPMLNYGNMVMAICCIAFGFLDKVPAGAPFIALAFIIRIVEALGQSAYLTAAYATIAREFPESIATTFSVLETIFAVGMIMGPAAGGFMYEIGGYVTPFAVTGSLLLLASGITSFFFPKIGDPKSRPISLLKLLSIPSVAVCYYSVIAISFSFGFLLTLLQPHLEQQFNISSSMIGLIFMIHGVSYALSAIPWAILADKGENTKLINTAGGIILAISFTFIGPAPFLHLKQELWLLILSLVLHGVAVGAEFVSAFLDIRKEVLFHGFPDNIKTYGLLSSLWISGLSLGSFLGPILSGVFYDAIGFQYTAIIIVGMHIMVAVLSFASYQYSRHRNIKKDLEDSDYHTRQINLCRIIIVTDRLHETFIYF</sequence>
<dbReference type="Proteomes" id="UP000014500">
    <property type="component" value="Unassembled WGS sequence"/>
</dbReference>
<feature type="transmembrane region" description="Helical" evidence="8">
    <location>
        <begin position="639"/>
        <end position="664"/>
    </location>
</feature>
<dbReference type="PRINTS" id="PR01035">
    <property type="entry name" value="TCRTETA"/>
</dbReference>
<feature type="transmembrane region" description="Helical" evidence="8">
    <location>
        <begin position="301"/>
        <end position="324"/>
    </location>
</feature>
<feature type="transmembrane region" description="Helical" evidence="8">
    <location>
        <begin position="273"/>
        <end position="295"/>
    </location>
</feature>
<feature type="transmembrane region" description="Helical" evidence="8">
    <location>
        <begin position="684"/>
        <end position="705"/>
    </location>
</feature>
<keyword evidence="4 8" id="KW-0812">Transmembrane</keyword>
<feature type="transmembrane region" description="Helical" evidence="8">
    <location>
        <begin position="742"/>
        <end position="765"/>
    </location>
</feature>
<feature type="transmembrane region" description="Helical" evidence="8">
    <location>
        <begin position="577"/>
        <end position="599"/>
    </location>
</feature>
<feature type="transmembrane region" description="Helical" evidence="8">
    <location>
        <begin position="198"/>
        <end position="223"/>
    </location>
</feature>
<dbReference type="PANTHER" id="PTHR23506">
    <property type="entry name" value="GH10249P"/>
    <property type="match status" value="1"/>
</dbReference>
<dbReference type="OMA" id="DYHELWL"/>
<feature type="transmembrane region" description="Helical" evidence="8">
    <location>
        <begin position="536"/>
        <end position="565"/>
    </location>
</feature>
<evidence type="ECO:0000259" key="9">
    <source>
        <dbReference type="PROSITE" id="PS50850"/>
    </source>
</evidence>
<dbReference type="GO" id="GO:0022857">
    <property type="term" value="F:transmembrane transporter activity"/>
    <property type="evidence" value="ECO:0007669"/>
    <property type="project" value="InterPro"/>
</dbReference>
<evidence type="ECO:0000313" key="11">
    <source>
        <dbReference type="Proteomes" id="UP000014500"/>
    </source>
</evidence>
<protein>
    <recommendedName>
        <fullName evidence="9">Major facilitator superfamily (MFS) profile domain-containing protein</fullName>
    </recommendedName>
</protein>
<feature type="transmembrane region" description="Helical" evidence="8">
    <location>
        <begin position="484"/>
        <end position="505"/>
    </location>
</feature>
<keyword evidence="5" id="KW-0532">Neurotransmitter transport</keyword>
<evidence type="ECO:0000256" key="6">
    <source>
        <dbReference type="ARBA" id="ARBA00022989"/>
    </source>
</evidence>
<dbReference type="HOGENOM" id="CLU_336060_0_0_1"/>
<keyword evidence="3" id="KW-0813">Transport</keyword>
<name>T1J6T3_STRMM</name>
<proteinExistence type="inferred from homology"/>
<reference evidence="11" key="1">
    <citation type="submission" date="2011-05" db="EMBL/GenBank/DDBJ databases">
        <authorList>
            <person name="Richards S.R."/>
            <person name="Qu J."/>
            <person name="Jiang H."/>
            <person name="Jhangiani S.N."/>
            <person name="Agravi P."/>
            <person name="Goodspeed R."/>
            <person name="Gross S."/>
            <person name="Mandapat C."/>
            <person name="Jackson L."/>
            <person name="Mathew T."/>
            <person name="Pu L."/>
            <person name="Thornton R."/>
            <person name="Saada N."/>
            <person name="Wilczek-Boney K.B."/>
            <person name="Lee S."/>
            <person name="Kovar C."/>
            <person name="Wu Y."/>
            <person name="Scherer S.E."/>
            <person name="Worley K.C."/>
            <person name="Muzny D.M."/>
            <person name="Gibbs R."/>
        </authorList>
    </citation>
    <scope>NUCLEOTIDE SEQUENCE</scope>
    <source>
        <strain evidence="11">Brora</strain>
    </source>
</reference>
<dbReference type="PhylomeDB" id="T1J6T3"/>
<feature type="transmembrane region" description="Helical" evidence="8">
    <location>
        <begin position="451"/>
        <end position="472"/>
    </location>
</feature>
<dbReference type="AlphaFoldDB" id="T1J6T3"/>
<reference evidence="10" key="2">
    <citation type="submission" date="2015-02" db="UniProtKB">
        <authorList>
            <consortium name="EnsemblMetazoa"/>
        </authorList>
    </citation>
    <scope>IDENTIFICATION</scope>
</reference>
<feature type="transmembrane region" description="Helical" evidence="8">
    <location>
        <begin position="785"/>
        <end position="808"/>
    </location>
</feature>
<dbReference type="STRING" id="126957.T1J6T3"/>
<evidence type="ECO:0000256" key="3">
    <source>
        <dbReference type="ARBA" id="ARBA00022448"/>
    </source>
</evidence>
<dbReference type="InterPro" id="IPR036259">
    <property type="entry name" value="MFS_trans_sf"/>
</dbReference>
<evidence type="ECO:0000256" key="4">
    <source>
        <dbReference type="ARBA" id="ARBA00022692"/>
    </source>
</evidence>
<evidence type="ECO:0000256" key="8">
    <source>
        <dbReference type="SAM" id="Phobius"/>
    </source>
</evidence>
<feature type="transmembrane region" description="Helical" evidence="8">
    <location>
        <begin position="512"/>
        <end position="530"/>
    </location>
</feature>
<dbReference type="Pfam" id="PF07690">
    <property type="entry name" value="MFS_1"/>
    <property type="match status" value="3"/>
</dbReference>
<feature type="domain" description="Major facilitator superfamily (MFS) profile" evidence="9">
    <location>
        <begin position="647"/>
        <end position="877"/>
    </location>
</feature>
<accession>T1J6T3</accession>
<evidence type="ECO:0000256" key="1">
    <source>
        <dbReference type="ARBA" id="ARBA00004141"/>
    </source>
</evidence>
<keyword evidence="6 8" id="KW-1133">Transmembrane helix</keyword>
<dbReference type="InterPro" id="IPR050930">
    <property type="entry name" value="MFS_Vesicular_Transporter"/>
</dbReference>
<dbReference type="PANTHER" id="PTHR23506:SF26">
    <property type="entry name" value="MFS-TYPE TRANSPORTER SLC18B1"/>
    <property type="match status" value="1"/>
</dbReference>
<feature type="transmembrane region" description="Helical" evidence="8">
    <location>
        <begin position="75"/>
        <end position="95"/>
    </location>
</feature>
<dbReference type="InterPro" id="IPR011701">
    <property type="entry name" value="MFS"/>
</dbReference>
<evidence type="ECO:0000313" key="10">
    <source>
        <dbReference type="EnsemblMetazoa" id="SMAR009359-PA"/>
    </source>
</evidence>
<keyword evidence="11" id="KW-1185">Reference proteome</keyword>
<comment type="similarity">
    <text evidence="2">Belongs to the major facilitator superfamily. Vesicular transporter family.</text>
</comment>